<dbReference type="Proteomes" id="UP001194746">
    <property type="component" value="Unassembled WGS sequence"/>
</dbReference>
<gene>
    <name evidence="2" type="ORF">FE257_010806</name>
</gene>
<proteinExistence type="predicted"/>
<reference evidence="2" key="2">
    <citation type="submission" date="2020-02" db="EMBL/GenBank/DDBJ databases">
        <authorList>
            <person name="Gilchrist C.L.M."/>
            <person name="Chooi Y.-H."/>
        </authorList>
    </citation>
    <scope>NUCLEOTIDE SEQUENCE</scope>
    <source>
        <strain evidence="2">MST-FP2251</strain>
    </source>
</reference>
<name>A0AAD4CVI9_ASPNN</name>
<evidence type="ECO:0000313" key="2">
    <source>
        <dbReference type="EMBL" id="KAF9893494.1"/>
    </source>
</evidence>
<organism evidence="2 3">
    <name type="scientific">Aspergillus nanangensis</name>
    <dbReference type="NCBI Taxonomy" id="2582783"/>
    <lineage>
        <taxon>Eukaryota</taxon>
        <taxon>Fungi</taxon>
        <taxon>Dikarya</taxon>
        <taxon>Ascomycota</taxon>
        <taxon>Pezizomycotina</taxon>
        <taxon>Eurotiomycetes</taxon>
        <taxon>Eurotiomycetidae</taxon>
        <taxon>Eurotiales</taxon>
        <taxon>Aspergillaceae</taxon>
        <taxon>Aspergillus</taxon>
        <taxon>Aspergillus subgen. Circumdati</taxon>
    </lineage>
</organism>
<dbReference type="AlphaFoldDB" id="A0AAD4CVI9"/>
<keyword evidence="1" id="KW-0732">Signal</keyword>
<accession>A0AAD4CVI9</accession>
<evidence type="ECO:0000313" key="3">
    <source>
        <dbReference type="Proteomes" id="UP001194746"/>
    </source>
</evidence>
<feature type="signal peptide" evidence="1">
    <location>
        <begin position="1"/>
        <end position="16"/>
    </location>
</feature>
<sequence>MKLLPLALSLVPLATACLHVNFNFSCGGSAICGYGSASIVDDGNVICRVPNQGSYDFNCNSGYSATLTPGSSTYRLDYHTPHGFYSVEVPFSHETWSCCSTPFCMDTCFTDRSVDNGYFC</sequence>
<comment type="caution">
    <text evidence="2">The sequence shown here is derived from an EMBL/GenBank/DDBJ whole genome shotgun (WGS) entry which is preliminary data.</text>
</comment>
<feature type="chain" id="PRO_5042241099" evidence="1">
    <location>
        <begin position="17"/>
        <end position="120"/>
    </location>
</feature>
<dbReference type="PROSITE" id="PS51257">
    <property type="entry name" value="PROKAR_LIPOPROTEIN"/>
    <property type="match status" value="1"/>
</dbReference>
<evidence type="ECO:0000256" key="1">
    <source>
        <dbReference type="SAM" id="SignalP"/>
    </source>
</evidence>
<reference evidence="2" key="1">
    <citation type="journal article" date="2019" name="Beilstein J. Org. Chem.">
        <title>Nanangenines: drimane sesquiterpenoids as the dominant metabolite cohort of a novel Australian fungus, Aspergillus nanangensis.</title>
        <authorList>
            <person name="Lacey H.J."/>
            <person name="Gilchrist C.L.M."/>
            <person name="Crombie A."/>
            <person name="Kalaitzis J.A."/>
            <person name="Vuong D."/>
            <person name="Rutledge P.J."/>
            <person name="Turner P."/>
            <person name="Pitt J.I."/>
            <person name="Lacey E."/>
            <person name="Chooi Y.H."/>
            <person name="Piggott A.M."/>
        </authorList>
    </citation>
    <scope>NUCLEOTIDE SEQUENCE</scope>
    <source>
        <strain evidence="2">MST-FP2251</strain>
    </source>
</reference>
<keyword evidence="3" id="KW-1185">Reference proteome</keyword>
<protein>
    <submittedName>
        <fullName evidence="2">Uncharacterized protein</fullName>
    </submittedName>
</protein>
<dbReference type="EMBL" id="VCAU01000007">
    <property type="protein sequence ID" value="KAF9893494.1"/>
    <property type="molecule type" value="Genomic_DNA"/>
</dbReference>